<protein>
    <submittedName>
        <fullName evidence="3">Uncharacterized protein</fullName>
    </submittedName>
</protein>
<feature type="transmembrane region" description="Helical" evidence="2">
    <location>
        <begin position="83"/>
        <end position="100"/>
    </location>
</feature>
<keyword evidence="2" id="KW-0472">Membrane</keyword>
<sequence>MDDRKEYWWVLHEATIQPAEVGFVGGIPVSYRFIGAAGSIPAASAELIERLPSPPKPVLSSHHAEPSPQPSPGAAPRERRGSWMWFFGIILLILITQYSGRLFDLIK</sequence>
<evidence type="ECO:0000256" key="2">
    <source>
        <dbReference type="SAM" id="Phobius"/>
    </source>
</evidence>
<feature type="region of interest" description="Disordered" evidence="1">
    <location>
        <begin position="53"/>
        <end position="77"/>
    </location>
</feature>
<evidence type="ECO:0000256" key="1">
    <source>
        <dbReference type="SAM" id="MobiDB-lite"/>
    </source>
</evidence>
<accession>A0A7W6IDD6</accession>
<proteinExistence type="predicted"/>
<evidence type="ECO:0000313" key="3">
    <source>
        <dbReference type="EMBL" id="MBB4039428.1"/>
    </source>
</evidence>
<evidence type="ECO:0000313" key="4">
    <source>
        <dbReference type="Proteomes" id="UP000519439"/>
    </source>
</evidence>
<keyword evidence="2" id="KW-0812">Transmembrane</keyword>
<comment type="caution">
    <text evidence="3">The sequence shown here is derived from an EMBL/GenBank/DDBJ whole genome shotgun (WGS) entry which is preliminary data.</text>
</comment>
<dbReference type="RefSeq" id="WP_027317393.1">
    <property type="nucleotide sequence ID" value="NZ_JACIDC010000003.1"/>
</dbReference>
<name>A0A7W6IDD6_9HYPH</name>
<dbReference type="EMBL" id="JACIDC010000003">
    <property type="protein sequence ID" value="MBB4039428.1"/>
    <property type="molecule type" value="Genomic_DNA"/>
</dbReference>
<gene>
    <name evidence="3" type="ORF">GGR34_001070</name>
</gene>
<keyword evidence="2" id="KW-1133">Transmembrane helix</keyword>
<reference evidence="3 4" key="1">
    <citation type="submission" date="2020-08" db="EMBL/GenBank/DDBJ databases">
        <title>Genomic Encyclopedia of Type Strains, Phase IV (KMG-IV): sequencing the most valuable type-strain genomes for metagenomic binning, comparative biology and taxonomic classification.</title>
        <authorList>
            <person name="Goeker M."/>
        </authorList>
    </citation>
    <scope>NUCLEOTIDE SEQUENCE [LARGE SCALE GENOMIC DNA]</scope>
    <source>
        <strain evidence="3 4">DSM 15743</strain>
    </source>
</reference>
<dbReference type="Proteomes" id="UP000519439">
    <property type="component" value="Unassembled WGS sequence"/>
</dbReference>
<keyword evidence="4" id="KW-1185">Reference proteome</keyword>
<dbReference type="AlphaFoldDB" id="A0A7W6IDD6"/>
<organism evidence="3 4">
    <name type="scientific">Microvirga flocculans</name>
    <dbReference type="NCBI Taxonomy" id="217168"/>
    <lineage>
        <taxon>Bacteria</taxon>
        <taxon>Pseudomonadati</taxon>
        <taxon>Pseudomonadota</taxon>
        <taxon>Alphaproteobacteria</taxon>
        <taxon>Hyphomicrobiales</taxon>
        <taxon>Methylobacteriaceae</taxon>
        <taxon>Microvirga</taxon>
    </lineage>
</organism>